<dbReference type="RefSeq" id="WP_102788805.1">
    <property type="nucleotide sequence ID" value="NZ_JBBYHY010000006.1"/>
</dbReference>
<comment type="similarity">
    <text evidence="2">Belongs to the auxin efflux carrier (TC 2.A.69) family.</text>
</comment>
<evidence type="ECO:0000256" key="6">
    <source>
        <dbReference type="ARBA" id="ARBA00022989"/>
    </source>
</evidence>
<accession>A0ABU9JQ67</accession>
<dbReference type="InterPro" id="IPR004776">
    <property type="entry name" value="Mem_transp_PIN-like"/>
</dbReference>
<protein>
    <submittedName>
        <fullName evidence="9">AEC family transporter</fullName>
    </submittedName>
</protein>
<feature type="transmembrane region" description="Helical" evidence="8">
    <location>
        <begin position="249"/>
        <end position="269"/>
    </location>
</feature>
<feature type="transmembrane region" description="Helical" evidence="8">
    <location>
        <begin position="59"/>
        <end position="80"/>
    </location>
</feature>
<evidence type="ECO:0000256" key="1">
    <source>
        <dbReference type="ARBA" id="ARBA00004651"/>
    </source>
</evidence>
<feature type="transmembrane region" description="Helical" evidence="8">
    <location>
        <begin position="157"/>
        <end position="175"/>
    </location>
</feature>
<evidence type="ECO:0000313" key="10">
    <source>
        <dbReference type="Proteomes" id="UP001455088"/>
    </source>
</evidence>
<dbReference type="PANTHER" id="PTHR36838">
    <property type="entry name" value="AUXIN EFFLUX CARRIER FAMILY PROTEIN"/>
    <property type="match status" value="1"/>
</dbReference>
<sequence>MAFDAFALILTMLGLGMAFSRLRALPENTADVLNRIVLYVCLPAAVLIYVPRLHLDTSLIGLVATPWLLMLCTLALVSLATRAFGFARDVHAVLLICVALANSSFIGYPMVRALLGDHALPYAVVYDQFGTFVLLSTFGLYVIARYSGDTPPTAAQILLRIAKFPPLWALLFALTLMPEQPPGWIGTGLKQLADAMLPLVMLAVGFSIQLRLPLDELKPLGIGLLLKLLVMPTLALPISWAFGLHGTMLQANVLESAMPTMITAAALAMSHRLAPRLAAALVGYGILLSLVTLPAWVWVLQRGAGLPGSP</sequence>
<feature type="transmembrane region" description="Helical" evidence="8">
    <location>
        <begin position="36"/>
        <end position="53"/>
    </location>
</feature>
<keyword evidence="5 8" id="KW-0812">Transmembrane</keyword>
<evidence type="ECO:0000256" key="7">
    <source>
        <dbReference type="ARBA" id="ARBA00023136"/>
    </source>
</evidence>
<evidence type="ECO:0000313" key="9">
    <source>
        <dbReference type="EMBL" id="MEL3954347.1"/>
    </source>
</evidence>
<dbReference type="PANTHER" id="PTHR36838:SF1">
    <property type="entry name" value="SLR1864 PROTEIN"/>
    <property type="match status" value="1"/>
</dbReference>
<feature type="transmembrane region" description="Helical" evidence="8">
    <location>
        <begin position="6"/>
        <end position="24"/>
    </location>
</feature>
<feature type="transmembrane region" description="Helical" evidence="8">
    <location>
        <begin position="281"/>
        <end position="300"/>
    </location>
</feature>
<evidence type="ECO:0000256" key="5">
    <source>
        <dbReference type="ARBA" id="ARBA00022692"/>
    </source>
</evidence>
<proteinExistence type="inferred from homology"/>
<dbReference type="EMBL" id="JBBYHY010000006">
    <property type="protein sequence ID" value="MEL3954347.1"/>
    <property type="molecule type" value="Genomic_DNA"/>
</dbReference>
<dbReference type="Gene3D" id="1.20.1530.20">
    <property type="match status" value="1"/>
</dbReference>
<feature type="transmembrane region" description="Helical" evidence="8">
    <location>
        <begin position="195"/>
        <end position="212"/>
    </location>
</feature>
<keyword evidence="6 8" id="KW-1133">Transmembrane helix</keyword>
<evidence type="ECO:0000256" key="2">
    <source>
        <dbReference type="ARBA" id="ARBA00010145"/>
    </source>
</evidence>
<gene>
    <name evidence="9" type="ORF">AAE039_12305</name>
</gene>
<comment type="subcellular location">
    <subcellularLocation>
        <location evidence="1">Cell membrane</location>
        <topology evidence="1">Multi-pass membrane protein</topology>
    </subcellularLocation>
</comment>
<dbReference type="InterPro" id="IPR038770">
    <property type="entry name" value="Na+/solute_symporter_sf"/>
</dbReference>
<organism evidence="9 10">
    <name type="scientific">Stenotrophomonas bentonitica</name>
    <dbReference type="NCBI Taxonomy" id="1450134"/>
    <lineage>
        <taxon>Bacteria</taxon>
        <taxon>Pseudomonadati</taxon>
        <taxon>Pseudomonadota</taxon>
        <taxon>Gammaproteobacteria</taxon>
        <taxon>Lysobacterales</taxon>
        <taxon>Lysobacteraceae</taxon>
        <taxon>Stenotrophomonas</taxon>
    </lineage>
</organism>
<keyword evidence="10" id="KW-1185">Reference proteome</keyword>
<evidence type="ECO:0000256" key="4">
    <source>
        <dbReference type="ARBA" id="ARBA00022475"/>
    </source>
</evidence>
<feature type="transmembrane region" description="Helical" evidence="8">
    <location>
        <begin position="123"/>
        <end position="145"/>
    </location>
</feature>
<name>A0ABU9JQ67_9GAMM</name>
<evidence type="ECO:0000256" key="3">
    <source>
        <dbReference type="ARBA" id="ARBA00022448"/>
    </source>
</evidence>
<keyword evidence="3" id="KW-0813">Transport</keyword>
<feature type="transmembrane region" description="Helical" evidence="8">
    <location>
        <begin position="92"/>
        <end position="111"/>
    </location>
</feature>
<feature type="transmembrane region" description="Helical" evidence="8">
    <location>
        <begin position="224"/>
        <end position="243"/>
    </location>
</feature>
<dbReference type="Proteomes" id="UP001455088">
    <property type="component" value="Unassembled WGS sequence"/>
</dbReference>
<dbReference type="Pfam" id="PF03547">
    <property type="entry name" value="Mem_trans"/>
    <property type="match status" value="1"/>
</dbReference>
<comment type="caution">
    <text evidence="9">The sequence shown here is derived from an EMBL/GenBank/DDBJ whole genome shotgun (WGS) entry which is preliminary data.</text>
</comment>
<reference evidence="9 10" key="1">
    <citation type="submission" date="2024-04" db="EMBL/GenBank/DDBJ databases">
        <title>Bacterial endophytes with biocontrol capabilities against important plant pathogens.</title>
        <authorList>
            <person name="Alayande K.A."/>
        </authorList>
    </citation>
    <scope>NUCLEOTIDE SEQUENCE [LARGE SCALE GENOMIC DNA]</scope>
    <source>
        <strain evidence="9 10">KV22</strain>
    </source>
</reference>
<evidence type="ECO:0000256" key="8">
    <source>
        <dbReference type="SAM" id="Phobius"/>
    </source>
</evidence>
<keyword evidence="4" id="KW-1003">Cell membrane</keyword>
<keyword evidence="7 8" id="KW-0472">Membrane</keyword>